<evidence type="ECO:0000313" key="9">
    <source>
        <dbReference type="Proteomes" id="UP000231962"/>
    </source>
</evidence>
<name>A0A2M9ZNR6_9LEPT</name>
<organism evidence="8 10">
    <name type="scientific">Leptospira perolatii</name>
    <dbReference type="NCBI Taxonomy" id="2023191"/>
    <lineage>
        <taxon>Bacteria</taxon>
        <taxon>Pseudomonadati</taxon>
        <taxon>Spirochaetota</taxon>
        <taxon>Spirochaetia</taxon>
        <taxon>Leptospirales</taxon>
        <taxon>Leptospiraceae</taxon>
        <taxon>Leptospira</taxon>
    </lineage>
</organism>
<dbReference type="OrthoDB" id="309840at2"/>
<evidence type="ECO:0000313" key="10">
    <source>
        <dbReference type="Proteomes" id="UP000231990"/>
    </source>
</evidence>
<feature type="region of interest" description="Disordered" evidence="4">
    <location>
        <begin position="537"/>
        <end position="563"/>
    </location>
</feature>
<keyword evidence="5" id="KW-0812">Transmembrane</keyword>
<evidence type="ECO:0000256" key="1">
    <source>
        <dbReference type="ARBA" id="ARBA00022729"/>
    </source>
</evidence>
<evidence type="ECO:0000313" key="7">
    <source>
        <dbReference type="EMBL" id="PJZ69586.1"/>
    </source>
</evidence>
<dbReference type="InterPro" id="IPR026919">
    <property type="entry name" value="ADGRV1"/>
</dbReference>
<proteinExistence type="predicted"/>
<keyword evidence="5" id="KW-0472">Membrane</keyword>
<dbReference type="RefSeq" id="WP_100713869.1">
    <property type="nucleotide sequence ID" value="NZ_NPDY01000008.1"/>
</dbReference>
<evidence type="ECO:0000256" key="4">
    <source>
        <dbReference type="SAM" id="MobiDB-lite"/>
    </source>
</evidence>
<keyword evidence="3" id="KW-0106">Calcium</keyword>
<dbReference type="InterPro" id="IPR003644">
    <property type="entry name" value="Calx_beta"/>
</dbReference>
<comment type="caution">
    <text evidence="8">The sequence shown here is derived from an EMBL/GenBank/DDBJ whole genome shotgun (WGS) entry which is preliminary data.</text>
</comment>
<dbReference type="Pfam" id="PF03160">
    <property type="entry name" value="Calx-beta"/>
    <property type="match status" value="1"/>
</dbReference>
<dbReference type="Gene3D" id="2.60.40.2030">
    <property type="match status" value="2"/>
</dbReference>
<keyword evidence="2" id="KW-0677">Repeat</keyword>
<dbReference type="Proteomes" id="UP000231962">
    <property type="component" value="Unassembled WGS sequence"/>
</dbReference>
<feature type="domain" description="Calx-beta" evidence="6">
    <location>
        <begin position="534"/>
        <end position="636"/>
    </location>
</feature>
<feature type="domain" description="Calx-beta" evidence="6">
    <location>
        <begin position="424"/>
        <end position="521"/>
    </location>
</feature>
<dbReference type="SMART" id="SM00237">
    <property type="entry name" value="Calx_beta"/>
    <property type="match status" value="2"/>
</dbReference>
<protein>
    <recommendedName>
        <fullName evidence="6">Calx-beta domain-containing protein</fullName>
    </recommendedName>
</protein>
<accession>A0A2M9ZNR6</accession>
<sequence length="1832" mass="186018">MANAKKRFIRKAYSIVVFTFLLIFNVNCAWPLIGAAVAFLTGDKGGGSSILLPPSDPGTTPLTTTPGSLLVSSSNSNGAYKAGTNLTITVGFPEKAVVSGTPQISLNNGGTANFSAGSGTKTLSFSYTVSGGEDVADLDYSSVSAFSLNGGSIKNSSGSDLSITLPTPGAAGSLGASKDLTIDTIAPSVFLVGTSLANGTYGVGQAGSVLVVFTESVTVTGTPTINLNVGRSVSYASGSASTILSFDFTVTSPDATSALDYVGTTSLSDGGGTLRDSAGNDASLTLAFPGTPGSISQAKTITIDTAGPTITNVTSSTSNGVYGIAASISIQVEFSEAVSVTGTPTLTLETGGTDETISYSSGSGSNTLTFTYTVINGDISSDLEVASASSLSLAGGTINDLVSNPAALTLPTSGSGISLSDNKALVISTASPTVSFNSASLSVGEATSTLNIPVDLSSVSASTVTVDYTVTGVTATGAGTDYTLASGTLTFNSPSVSENIVLSVANDTLDESDETLTITLSSPSNAVLGATTVHTVTINDDDNPPDVYFSSSSSSSPDESSNNRTITISLSQASGTTVSVLVTDSGGTATSSTDYSDIGSPLTVAFSPGQTSQTVTIAVLQDTIYEGNETVVLGLSSPTNATVVSPSTHTFTITDDEVGILSAETIDSDNDGKIDHYKLVFSESVDDSTFPGYALNSLGTSQSDWFVAGYSNVVLAHGTAAPVSDTANDSIIYIKFSESSSYDSGAKPDLTTSSTPGLLSSAGAKTVGRIFTASVTEADRAKPAVVAASANAGSTSLTVIFSEAVYGAGGAPACSGSGDLSTSVLTFNDGNAAGATSLSGMGSDVCASDSGFNAVFLSNFAFASGDNNVDTVAGNANLYDAANNTGNTSAKSITVVSGPSIQSVTQYDTNKNGKIDQIKIVFSESIDDSTVDNADAAQFAISGVTANRVDSTTSGTGTIASPNNDPGTANDSIVTIFTDDSTVSGTDIKLASFTMSSGRWKGGVSGVETATVSDLTSVTLDKAPPVLLTAVASDNSVSNISVDSDDTVILTFSESTDKPVINSSNIDSILQLSSSHTWGTISSAVWNAAGDSLTVTFAGSGSTISVGDTITILGTITDNASVPNTSTNIAAVNPVAGSFYTDTIAPYIVSVVNITPNSVTISYSESMKMDGTANAANNPGNYSLTEASSDACTDPVISSVTSINSTTVQINLSTNLCDIYYRIAVTSNVVDLGSPTPNPMGTPYFLTFLGNDRLKVVSALSLGTNTVKVILSRAPVAGNDSTGTAGCTTSTECGYRYKFSPSLGSITSATLGGSLSNEITITHSSPQTGSAYSVIVANNVDGDGFDNTSWGSLLDANTLLSATERQVKVAPQDRASFTGSGTAVTNFSGGSYFSDPFTDGTVFSFAFNFGGKVYLGTNDVNNAAFRFDPNGQNSILTTFSFSAGVCTSATGFGYGSGTTCGTNMGPNGERGVVGFNSAIVTIGGTNYEILMVGPLKDGVTRGYFTQSSDLILPWSEFGFSATGGSNTKSVQTLYAVDNHLYMGLSSAHGTQAPILTHHSLSASSGVISVASGTDMNFRSLDNLGKGASVNNLKNTSKVVGIDAIVKFNSALYVANNGGVRYSTDFTSFSSSVLSTPSGFSGTTLVLPPQPSGLEKVNPGKKGIPKLLVYNGRLYMARNVASGSTCTNTDTLQACQTNSKGELWKCEPGTVGGATTCEPGDWSLIISGTESDLGTSNAISILQNNGSGILYVGFDDPTNGVRIFRINSTNPSATSGTMSGAGWSQQGTNGLGTVSPLYLKFISSTSISDGAFNYIYVTAGTGTDAIKVFRQLD</sequence>
<keyword evidence="9" id="KW-1185">Reference proteome</keyword>
<evidence type="ECO:0000256" key="3">
    <source>
        <dbReference type="ARBA" id="ARBA00022837"/>
    </source>
</evidence>
<dbReference type="EMBL" id="NPDY01000008">
    <property type="protein sequence ID" value="PJZ69586.1"/>
    <property type="molecule type" value="Genomic_DNA"/>
</dbReference>
<evidence type="ECO:0000256" key="5">
    <source>
        <dbReference type="SAM" id="Phobius"/>
    </source>
</evidence>
<dbReference type="Proteomes" id="UP000231990">
    <property type="component" value="Unassembled WGS sequence"/>
</dbReference>
<evidence type="ECO:0000259" key="6">
    <source>
        <dbReference type="SMART" id="SM00237"/>
    </source>
</evidence>
<evidence type="ECO:0000313" key="8">
    <source>
        <dbReference type="EMBL" id="PJZ73573.1"/>
    </source>
</evidence>
<dbReference type="InterPro" id="IPR038081">
    <property type="entry name" value="CalX-like_sf"/>
</dbReference>
<keyword evidence="5" id="KW-1133">Transmembrane helix</keyword>
<feature type="compositionally biased region" description="Low complexity" evidence="4">
    <location>
        <begin position="550"/>
        <end position="560"/>
    </location>
</feature>
<dbReference type="GO" id="GO:0016020">
    <property type="term" value="C:membrane"/>
    <property type="evidence" value="ECO:0007669"/>
    <property type="project" value="InterPro"/>
</dbReference>
<dbReference type="PANTHER" id="PTHR46682:SF1">
    <property type="entry name" value="ADHESION G-PROTEIN COUPLED RECEPTOR V1"/>
    <property type="match status" value="1"/>
</dbReference>
<dbReference type="EMBL" id="NPDZ01000004">
    <property type="protein sequence ID" value="PJZ73573.1"/>
    <property type="molecule type" value="Genomic_DNA"/>
</dbReference>
<dbReference type="GO" id="GO:0004930">
    <property type="term" value="F:G protein-coupled receptor activity"/>
    <property type="evidence" value="ECO:0007669"/>
    <property type="project" value="InterPro"/>
</dbReference>
<gene>
    <name evidence="7" type="ORF">CH360_09865</name>
    <name evidence="8" type="ORF">CH373_08720</name>
</gene>
<feature type="transmembrane region" description="Helical" evidence="5">
    <location>
        <begin position="12"/>
        <end position="40"/>
    </location>
</feature>
<keyword evidence="1" id="KW-0732">Signal</keyword>
<dbReference type="PANTHER" id="PTHR46682">
    <property type="entry name" value="ADHESION G-PROTEIN COUPLED RECEPTOR V1"/>
    <property type="match status" value="1"/>
</dbReference>
<reference evidence="9 10" key="1">
    <citation type="submission" date="2017-07" db="EMBL/GenBank/DDBJ databases">
        <title>Leptospira spp. isolated from tropical soils.</title>
        <authorList>
            <person name="Thibeaux R."/>
            <person name="Iraola G."/>
            <person name="Ferres I."/>
            <person name="Bierque E."/>
            <person name="Girault D."/>
            <person name="Soupe-Gilbert M.-E."/>
            <person name="Picardeau M."/>
            <person name="Goarant C."/>
        </authorList>
    </citation>
    <scope>NUCLEOTIDE SEQUENCE [LARGE SCALE GENOMIC DNA]</scope>
    <source>
        <strain evidence="8 10">FH1-B-B1</strain>
        <strain evidence="7 9">FH1-B-C1</strain>
    </source>
</reference>
<evidence type="ECO:0000256" key="2">
    <source>
        <dbReference type="ARBA" id="ARBA00022737"/>
    </source>
</evidence>
<dbReference type="SUPFAM" id="SSF141072">
    <property type="entry name" value="CalX-like"/>
    <property type="match status" value="2"/>
</dbReference>